<sequence length="153" mass="17406">MPRQPPLEEALASLRDELQSGQCSIIGLTTWEAWPAFLSFGRRRFDTPPIPEADGLLLQYGTYSFDGPPMFTLGLTRQFAVSDDGGEHDHHVQVQCELLYAPDSVLRALGTFNSWFFHDTGDDLGQWAEMLSDRLEPLHRRKPVEINLYEELV</sequence>
<evidence type="ECO:0000313" key="3">
    <source>
        <dbReference type="Proteomes" id="UP001499990"/>
    </source>
</evidence>
<proteinExistence type="predicted"/>
<evidence type="ECO:0000313" key="2">
    <source>
        <dbReference type="EMBL" id="GAA3380471.1"/>
    </source>
</evidence>
<gene>
    <name evidence="1" type="ORF">GCM10020367_00610</name>
    <name evidence="2" type="ORF">GCM10020367_68230</name>
</gene>
<comment type="caution">
    <text evidence="1">The sequence shown here is derived from an EMBL/GenBank/DDBJ whole genome shotgun (WGS) entry which is preliminary data.</text>
</comment>
<accession>A0ABP6S3B6</accession>
<organism evidence="1 3">
    <name type="scientific">Streptomyces sannanensis</name>
    <dbReference type="NCBI Taxonomy" id="285536"/>
    <lineage>
        <taxon>Bacteria</taxon>
        <taxon>Bacillati</taxon>
        <taxon>Actinomycetota</taxon>
        <taxon>Actinomycetes</taxon>
        <taxon>Kitasatosporales</taxon>
        <taxon>Streptomycetaceae</taxon>
        <taxon>Streptomyces</taxon>
    </lineage>
</organism>
<reference evidence="1" key="1">
    <citation type="journal article" date="2014" name="Int. J. Syst. Evol. Microbiol.">
        <title>Complete genome of a new Firmicutes species belonging to the dominant human colonic microbiota ('Ruminococcus bicirculans') reveals two chromosomes and a selective capacity to utilize plant glucans.</title>
        <authorList>
            <consortium name="NISC Comparative Sequencing Program"/>
            <person name="Wegmann U."/>
            <person name="Louis P."/>
            <person name="Goesmann A."/>
            <person name="Henrissat B."/>
            <person name="Duncan S.H."/>
            <person name="Flint H.J."/>
        </authorList>
    </citation>
    <scope>NUCLEOTIDE SEQUENCE</scope>
    <source>
        <strain evidence="1">JCM 9651</strain>
    </source>
</reference>
<dbReference type="EMBL" id="BAAAYL010000001">
    <property type="protein sequence ID" value="GAA3367229.1"/>
    <property type="molecule type" value="Genomic_DNA"/>
</dbReference>
<name>A0ABP6S3B6_9ACTN</name>
<evidence type="ECO:0000313" key="1">
    <source>
        <dbReference type="EMBL" id="GAA3367229.1"/>
    </source>
</evidence>
<reference evidence="1" key="3">
    <citation type="submission" date="2023-12" db="EMBL/GenBank/DDBJ databases">
        <authorList>
            <person name="Sun Q."/>
            <person name="Inoue M."/>
        </authorList>
    </citation>
    <scope>NUCLEOTIDE SEQUENCE</scope>
    <source>
        <strain evidence="1">JCM 9651</strain>
    </source>
</reference>
<dbReference type="EMBL" id="BAAAYL010000001">
    <property type="protein sequence ID" value="GAA3380471.1"/>
    <property type="molecule type" value="Genomic_DNA"/>
</dbReference>
<keyword evidence="3" id="KW-1185">Reference proteome</keyword>
<reference evidence="3" key="2">
    <citation type="journal article" date="2019" name="Int. J. Syst. Evol. Microbiol.">
        <title>The Global Catalogue of Microorganisms (GCM) 10K type strain sequencing project: providing services to taxonomists for standard genome sequencing and annotation.</title>
        <authorList>
            <consortium name="The Broad Institute Genomics Platform"/>
            <consortium name="The Broad Institute Genome Sequencing Center for Infectious Disease"/>
            <person name="Wu L."/>
            <person name="Ma J."/>
        </authorList>
    </citation>
    <scope>NUCLEOTIDE SEQUENCE [LARGE SCALE GENOMIC DNA]</scope>
    <source>
        <strain evidence="3">JCM 9651</strain>
    </source>
</reference>
<dbReference type="Proteomes" id="UP001499990">
    <property type="component" value="Unassembled WGS sequence"/>
</dbReference>
<dbReference type="RefSeq" id="WP_345033647.1">
    <property type="nucleotide sequence ID" value="NZ_BAAAYL010000001.1"/>
</dbReference>
<protein>
    <submittedName>
        <fullName evidence="1">Uncharacterized protein</fullName>
    </submittedName>
</protein>